<comment type="caution">
    <text evidence="2">The sequence shown here is derived from an EMBL/GenBank/DDBJ whole genome shotgun (WGS) entry which is preliminary data.</text>
</comment>
<proteinExistence type="predicted"/>
<dbReference type="InterPro" id="IPR027417">
    <property type="entry name" value="P-loop_NTPase"/>
</dbReference>
<dbReference type="InterPro" id="IPR007111">
    <property type="entry name" value="NACHT_NTPase"/>
</dbReference>
<dbReference type="EMBL" id="BHZD01000001">
    <property type="protein sequence ID" value="GCD40367.1"/>
    <property type="molecule type" value="Genomic_DNA"/>
</dbReference>
<protein>
    <recommendedName>
        <fullName evidence="1">NACHT domain-containing protein</fullName>
    </recommendedName>
</protein>
<evidence type="ECO:0000313" key="2">
    <source>
        <dbReference type="EMBL" id="GCD40367.1"/>
    </source>
</evidence>
<evidence type="ECO:0000313" key="3">
    <source>
        <dbReference type="Proteomes" id="UP000286746"/>
    </source>
</evidence>
<dbReference type="Gene3D" id="3.40.50.300">
    <property type="entry name" value="P-loop containing nucleotide triphosphate hydrolases"/>
    <property type="match status" value="1"/>
</dbReference>
<dbReference type="PROSITE" id="PS50837">
    <property type="entry name" value="NACHT"/>
    <property type="match status" value="1"/>
</dbReference>
<gene>
    <name evidence="2" type="ORF">GKJPGBOP_00016</name>
</gene>
<dbReference type="SUPFAM" id="SSF52540">
    <property type="entry name" value="P-loop containing nucleoside triphosphate hydrolases"/>
    <property type="match status" value="2"/>
</dbReference>
<name>A0A401VTF0_STREY</name>
<organism evidence="2 3">
    <name type="scientific">Streptomyces paromomycinus</name>
    <name type="common">Streptomyces rimosus subsp. paromomycinus</name>
    <dbReference type="NCBI Taxonomy" id="92743"/>
    <lineage>
        <taxon>Bacteria</taxon>
        <taxon>Bacillati</taxon>
        <taxon>Actinomycetota</taxon>
        <taxon>Actinomycetes</taxon>
        <taxon>Kitasatosporales</taxon>
        <taxon>Streptomycetaceae</taxon>
        <taxon>Streptomyces</taxon>
    </lineage>
</organism>
<sequence length="1148" mass="124381">MTLETDDPVDDIRIDFDSGWQALVQAKRSLKAGKPLKEAVAQWVHAARDGLDPAKDRLVIVAGALSGPMRHLQQVLDRGRTDHPGAPTKPEAHVLKAVRRLLGALDEQEQDRVLKCAVIWELQVEEPDDPGAQLAMNYLRHVVAGGTHKTARDAWKALVEVSGRAARLRGGYKIASWLDALHGEGIEIGSTGSTPAAALETRRLALQRYIARVTREGTQIDLRALGAELPSLPLAQADANIKVGTDTDDARSASELIWAFLRRGRVVLTGLPGGGKSTALKQLAAQLASDWALPLPVRVSLREVNTAGSQSSFRDRLIAVAVRDDRPGDRIELTHEINERLDRDGGIALLLDSLDETYDQRRKVVSEIADLVADLPAGVCILLSTRDVAYGQASTLGWPALRLRSPSEVESTVTAVLEAAASQRRAEPTDRADWVAQRAAWVRSSLAQDEQLRETPLLPVLLALLAARKSTQSLPTRRARILEAVVKHVVADHEVQRRDGRTLGPLTGTALNTASMHAFTSEAAEILNSRGQADAEAVAAAIAADLGEPWGLPPAQAMTAAWEAVRLFDETGIFVMSGADETIAPRITLFAEIGDAMRIVSRPQEIPTWVAARIAAQQFESLVLACALGPSVARAASDALQSSPGNIALAKALAQADREGADLDDATVRQVCESLIAHIAEGTQDAWLSWTDLLRLSIPVDLHASAEAAAAHHGTDYALVARASLALHFRPDGSSLEDPQMLKDLLRLRSLPRRPSTGKSTMVTLDAWMMDRTLGETQQRAAEALLEHVPDASSLIAALAIDAPYGLQESLTRLLDDRGFDEDVQAIQHANAQRFKDFRLPSWASEGNDTAYAHFLELVADHATADLTAEQATLLDELAEFVETMEMNDGGVTQLHKQPDDVLRELIALTASLYGFDRSVLAAQAKIAWLRLEHWDGNAPYFALFDAASKRSRPDWTAVHDRDAAVRLLMRLLTLGLGQAVFAARSLYETSVAEQAAPQLRQLLPRLRPSTRHERIAAVTLASLTPGPEPDCWTDSEDPVLRAVAASMIEPVTGNTVGAQFRQLLDDPDGHVQEAALRHLIEARPPELTAIMNDVLARPRPGWMCLNCRTVNLPPGSTSCTSDKCSTVGADPAKLAAEFLQTKPHDAS</sequence>
<dbReference type="Proteomes" id="UP000286746">
    <property type="component" value="Unassembled WGS sequence"/>
</dbReference>
<reference evidence="2 3" key="1">
    <citation type="submission" date="2018-11" db="EMBL/GenBank/DDBJ databases">
        <title>Whole genome sequence of Streptomyces paromomycinus NBRC 15454(T).</title>
        <authorList>
            <person name="Komaki H."/>
            <person name="Tamura T."/>
        </authorList>
    </citation>
    <scope>NUCLEOTIDE SEQUENCE [LARGE SCALE GENOMIC DNA]</scope>
    <source>
        <strain evidence="2 3">NBRC 15454</strain>
    </source>
</reference>
<dbReference type="AlphaFoldDB" id="A0A401VTF0"/>
<evidence type="ECO:0000259" key="1">
    <source>
        <dbReference type="PROSITE" id="PS50837"/>
    </source>
</evidence>
<keyword evidence="3" id="KW-1185">Reference proteome</keyword>
<accession>A0A401VTF0</accession>
<dbReference type="Pfam" id="PF05729">
    <property type="entry name" value="NACHT"/>
    <property type="match status" value="1"/>
</dbReference>
<feature type="domain" description="NACHT" evidence="1">
    <location>
        <begin position="264"/>
        <end position="386"/>
    </location>
</feature>